<dbReference type="InterPro" id="IPR001216">
    <property type="entry name" value="P-phosphate_BS"/>
</dbReference>
<comment type="pathway">
    <text evidence="6">Amino-acid biosynthesis.</text>
</comment>
<evidence type="ECO:0000256" key="6">
    <source>
        <dbReference type="ARBA" id="ARBA00029440"/>
    </source>
</evidence>
<dbReference type="SUPFAM" id="SSF53686">
    <property type="entry name" value="Tryptophan synthase beta subunit-like PLP-dependent enzymes"/>
    <property type="match status" value="1"/>
</dbReference>
<dbReference type="GO" id="GO:0016765">
    <property type="term" value="F:transferase activity, transferring alkyl or aryl (other than methyl) groups"/>
    <property type="evidence" value="ECO:0007669"/>
    <property type="project" value="UniProtKB-ARBA"/>
</dbReference>
<evidence type="ECO:0000313" key="8">
    <source>
        <dbReference type="EMBL" id="QJE94590.1"/>
    </source>
</evidence>
<accession>A0A858RE43</accession>
<dbReference type="GO" id="GO:0006535">
    <property type="term" value="P:cysteine biosynthetic process from serine"/>
    <property type="evidence" value="ECO:0007669"/>
    <property type="project" value="InterPro"/>
</dbReference>
<dbReference type="AlphaFoldDB" id="A0A858RE43"/>
<dbReference type="InterPro" id="IPR001926">
    <property type="entry name" value="TrpB-like_PALP"/>
</dbReference>
<dbReference type="PANTHER" id="PTHR10314">
    <property type="entry name" value="CYSTATHIONINE BETA-SYNTHASE"/>
    <property type="match status" value="1"/>
</dbReference>
<evidence type="ECO:0000256" key="4">
    <source>
        <dbReference type="ARBA" id="ARBA00022898"/>
    </source>
</evidence>
<dbReference type="KEGG" id="luo:HHL09_01925"/>
<evidence type="ECO:0000259" key="7">
    <source>
        <dbReference type="Pfam" id="PF00291"/>
    </source>
</evidence>
<name>A0A858RE43_9BACT</name>
<reference evidence="8 9" key="1">
    <citation type="submission" date="2020-04" db="EMBL/GenBank/DDBJ databases">
        <title>Luteolibacter sp. G-1-1-1 isolated from soil.</title>
        <authorList>
            <person name="Dahal R.H."/>
        </authorList>
    </citation>
    <scope>NUCLEOTIDE SEQUENCE [LARGE SCALE GENOMIC DNA]</scope>
    <source>
        <strain evidence="8 9">G-1-1-1</strain>
    </source>
</reference>
<dbReference type="RefSeq" id="WP_169452811.1">
    <property type="nucleotide sequence ID" value="NZ_CP051774.1"/>
</dbReference>
<comment type="cofactor">
    <cofactor evidence="1">
        <name>pyridoxal 5'-phosphate</name>
        <dbReference type="ChEBI" id="CHEBI:597326"/>
    </cofactor>
</comment>
<dbReference type="InterPro" id="IPR050214">
    <property type="entry name" value="Cys_Synth/Cystath_Beta-Synth"/>
</dbReference>
<evidence type="ECO:0000313" key="9">
    <source>
        <dbReference type="Proteomes" id="UP000501812"/>
    </source>
</evidence>
<proteinExistence type="predicted"/>
<dbReference type="Pfam" id="PF00291">
    <property type="entry name" value="PALP"/>
    <property type="match status" value="1"/>
</dbReference>
<keyword evidence="4" id="KW-0663">Pyridoxal phosphate</keyword>
<dbReference type="Proteomes" id="UP000501812">
    <property type="component" value="Chromosome"/>
</dbReference>
<evidence type="ECO:0000256" key="1">
    <source>
        <dbReference type="ARBA" id="ARBA00001933"/>
    </source>
</evidence>
<evidence type="ECO:0000256" key="2">
    <source>
        <dbReference type="ARBA" id="ARBA00022605"/>
    </source>
</evidence>
<evidence type="ECO:0000256" key="3">
    <source>
        <dbReference type="ARBA" id="ARBA00022679"/>
    </source>
</evidence>
<protein>
    <submittedName>
        <fullName evidence="8">Cysteine synthase A</fullName>
    </submittedName>
</protein>
<keyword evidence="5" id="KW-0809">Transit peptide</keyword>
<feature type="domain" description="Tryptophan synthase beta chain-like PALP" evidence="7">
    <location>
        <begin position="10"/>
        <end position="303"/>
    </location>
</feature>
<keyword evidence="9" id="KW-1185">Reference proteome</keyword>
<sequence length="337" mass="36232">MSRPQYHGVDHHVGKTPLIRLKKLSELTGCEILAKAEFMNPGGSVKDRAAYGIIKDAESRGLLKPGATIVEGTAGNTGIGLTVIGHARGYKTVIVIPETQSPEKFQQLRTLGAEVIPVPAKPYSDPGNYNHIARGLAEERGWFWANQFDNTANRQAHYLSTGPEIWEQTGGTVDAFVAAVGTGGTLAGTTQFLKEQKPGIAAVCADPYGAAMWSWFTNGNLDDDDGDSFAEGIGQGRVTRNIEGLAIDKAYRIDDQTALAVVYQLLHEEGIFVGLSSGINVAGAVRYALEHGPGLTIATILCDSGAKYQSKLFNAEWLLENGLEPGMEVEEVFGERR</sequence>
<dbReference type="FunFam" id="3.40.50.1100:FF:000011">
    <property type="entry name" value="Cysteine synthase (o-acetylserine)"/>
    <property type="match status" value="1"/>
</dbReference>
<organism evidence="8 9">
    <name type="scientific">Luteolibacter luteus</name>
    <dbReference type="NCBI Taxonomy" id="2728835"/>
    <lineage>
        <taxon>Bacteria</taxon>
        <taxon>Pseudomonadati</taxon>
        <taxon>Verrucomicrobiota</taxon>
        <taxon>Verrucomicrobiia</taxon>
        <taxon>Verrucomicrobiales</taxon>
        <taxon>Verrucomicrobiaceae</taxon>
        <taxon>Luteolibacter</taxon>
    </lineage>
</organism>
<keyword evidence="2" id="KW-0028">Amino-acid biosynthesis</keyword>
<evidence type="ECO:0000256" key="5">
    <source>
        <dbReference type="ARBA" id="ARBA00022946"/>
    </source>
</evidence>
<dbReference type="CDD" id="cd01561">
    <property type="entry name" value="CBS_like"/>
    <property type="match status" value="1"/>
</dbReference>
<gene>
    <name evidence="8" type="ORF">HHL09_01925</name>
</gene>
<dbReference type="PROSITE" id="PS00901">
    <property type="entry name" value="CYS_SYNTHASE"/>
    <property type="match status" value="1"/>
</dbReference>
<dbReference type="InterPro" id="IPR036052">
    <property type="entry name" value="TrpB-like_PALP_sf"/>
</dbReference>
<keyword evidence="3" id="KW-0808">Transferase</keyword>
<dbReference type="EMBL" id="CP051774">
    <property type="protein sequence ID" value="QJE94590.1"/>
    <property type="molecule type" value="Genomic_DNA"/>
</dbReference>
<dbReference type="NCBIfam" id="NF007989">
    <property type="entry name" value="PRK10717.1"/>
    <property type="match status" value="1"/>
</dbReference>
<dbReference type="Gene3D" id="3.40.50.1100">
    <property type="match status" value="2"/>
</dbReference>